<keyword evidence="8" id="KW-0479">Metal-binding</keyword>
<accession>A0A1S2LYS0</accession>
<evidence type="ECO:0000256" key="10">
    <source>
        <dbReference type="ARBA" id="ARBA00022801"/>
    </source>
</evidence>
<dbReference type="PANTHER" id="PTHR10642">
    <property type="entry name" value="RIBONUCLEASE H1"/>
    <property type="match status" value="1"/>
</dbReference>
<evidence type="ECO:0000313" key="13">
    <source>
        <dbReference type="EMBL" id="OIJ17363.1"/>
    </source>
</evidence>
<dbReference type="PROSITE" id="PS50879">
    <property type="entry name" value="RNASE_H_1"/>
    <property type="match status" value="1"/>
</dbReference>
<dbReference type="GO" id="GO:0004523">
    <property type="term" value="F:RNA-DNA hybrid ribonuclease activity"/>
    <property type="evidence" value="ECO:0007669"/>
    <property type="project" value="UniProtKB-EC"/>
</dbReference>
<dbReference type="Gene3D" id="3.30.420.10">
    <property type="entry name" value="Ribonuclease H-like superfamily/Ribonuclease H"/>
    <property type="match status" value="1"/>
</dbReference>
<comment type="function">
    <text evidence="3">Endonuclease that specifically degrades the RNA of RNA-DNA hybrids.</text>
</comment>
<evidence type="ECO:0000256" key="7">
    <source>
        <dbReference type="ARBA" id="ARBA00022722"/>
    </source>
</evidence>
<dbReference type="CDD" id="cd09277">
    <property type="entry name" value="RNase_HI_bacteria_like"/>
    <property type="match status" value="1"/>
</dbReference>
<evidence type="ECO:0000256" key="3">
    <source>
        <dbReference type="ARBA" id="ARBA00004065"/>
    </source>
</evidence>
<evidence type="ECO:0000259" key="12">
    <source>
        <dbReference type="PROSITE" id="PS50879"/>
    </source>
</evidence>
<dbReference type="Proteomes" id="UP000179524">
    <property type="component" value="Unassembled WGS sequence"/>
</dbReference>
<dbReference type="InterPro" id="IPR011320">
    <property type="entry name" value="RNase_H1_N"/>
</dbReference>
<dbReference type="Pfam" id="PF00075">
    <property type="entry name" value="RNase_H"/>
    <property type="match status" value="1"/>
</dbReference>
<protein>
    <recommendedName>
        <fullName evidence="6">Ribonuclease H</fullName>
        <ecNumber evidence="5">3.1.26.4</ecNumber>
    </recommendedName>
</protein>
<evidence type="ECO:0000256" key="2">
    <source>
        <dbReference type="ARBA" id="ARBA00001946"/>
    </source>
</evidence>
<dbReference type="PANTHER" id="PTHR10642:SF26">
    <property type="entry name" value="RIBONUCLEASE H1"/>
    <property type="match status" value="1"/>
</dbReference>
<name>A0A1S2LYS0_9BACI</name>
<evidence type="ECO:0000256" key="9">
    <source>
        <dbReference type="ARBA" id="ARBA00022759"/>
    </source>
</evidence>
<dbReference type="InterPro" id="IPR050092">
    <property type="entry name" value="RNase_H"/>
</dbReference>
<evidence type="ECO:0000313" key="14">
    <source>
        <dbReference type="Proteomes" id="UP000179524"/>
    </source>
</evidence>
<evidence type="ECO:0000256" key="5">
    <source>
        <dbReference type="ARBA" id="ARBA00012180"/>
    </source>
</evidence>
<dbReference type="InterPro" id="IPR043994">
    <property type="entry name" value="RnlA/LsoA-toxin_DBD"/>
</dbReference>
<keyword evidence="10" id="KW-0378">Hydrolase</keyword>
<dbReference type="Pfam" id="PF19034">
    <property type="entry name" value="RnlA-toxin_DBD"/>
    <property type="match status" value="1"/>
</dbReference>
<dbReference type="Gene3D" id="6.10.250.2650">
    <property type="match status" value="1"/>
</dbReference>
<dbReference type="RefSeq" id="WP_071308088.1">
    <property type="nucleotide sequence ID" value="NZ_MLQR01000001.1"/>
</dbReference>
<comment type="similarity">
    <text evidence="4">Belongs to the RNase H family.</text>
</comment>
<dbReference type="Pfam" id="PF01693">
    <property type="entry name" value="Cauli_VI"/>
    <property type="match status" value="1"/>
</dbReference>
<evidence type="ECO:0000256" key="6">
    <source>
        <dbReference type="ARBA" id="ARBA00017721"/>
    </source>
</evidence>
<dbReference type="AlphaFoldDB" id="A0A1S2LYS0"/>
<dbReference type="EMBL" id="MLQR01000001">
    <property type="protein sequence ID" value="OIJ17363.1"/>
    <property type="molecule type" value="Genomic_DNA"/>
</dbReference>
<dbReference type="Gene3D" id="3.30.160.690">
    <property type="entry name" value="Bacterial toxin RNase RnlA/LsoA, N repeated domain"/>
    <property type="match status" value="1"/>
</dbReference>
<gene>
    <name evidence="13" type="ORF">BKP37_02335</name>
</gene>
<proteinExistence type="inferred from homology"/>
<keyword evidence="11" id="KW-0460">Magnesium</keyword>
<dbReference type="SUPFAM" id="SSF53098">
    <property type="entry name" value="Ribonuclease H-like"/>
    <property type="match status" value="1"/>
</dbReference>
<sequence>MAKKYYAVKQGKRTGIFTTWDECKQNVHGYPGAEYKSFTSKAQAETYLTGTQETGDPEKDRAAESEAEVVAYVDGSFNEVSNEFSYGAVIFYQGEQTHFAEKFSDPDLVSMRNVAGEIKGSERAMAFAVEREAKSLTIHHDYEGIAKWCTGEWQAKKTGTIAYKQYFDKIKNDVNVKFVKVKSHSGDEFNDLADKLAKEAFVQTESVENSVDSVSEKPKNIGIYVDPTDLIELIKTAGTQEWDDFHFISLEEKGNVNKCDFTVNDKPCSLNFHSKNNGTTTMSPTGKNTEFSSVLKERIIELSDYKDTGVSKSHTFRITQEWSYKLVDFLEGLEDISKDCIHHENPKYEQCKFLSTKGDRLNINIYETGKVVLQGKPAYLYTEAMSFLSYCPEISMTDVVEANNSFHEVDVKVEDTRTELQRLMPNTYGKIDDTLFKILSPAIALKKIGREVEDYSCYAFPALRALEGYLMHTFSIENIVIGHKYGEQCGSHFKYVKRNDSHVLKKDTVDRLSNHKSKAVLEEVYNYLKKNRHTLFHSEQILFTTRILEDKLEADQIVNEVIDLIERTYTYLIA</sequence>
<comment type="caution">
    <text evidence="13">The sequence shown here is derived from an EMBL/GenBank/DDBJ whole genome shotgun (WGS) entry which is preliminary data.</text>
</comment>
<evidence type="ECO:0000256" key="1">
    <source>
        <dbReference type="ARBA" id="ARBA00000077"/>
    </source>
</evidence>
<feature type="domain" description="RNase H type-1" evidence="12">
    <location>
        <begin position="65"/>
        <end position="202"/>
    </location>
</feature>
<evidence type="ECO:0000256" key="4">
    <source>
        <dbReference type="ARBA" id="ARBA00005300"/>
    </source>
</evidence>
<dbReference type="FunFam" id="3.40.970.10:FF:000002">
    <property type="entry name" value="Ribonuclease H"/>
    <property type="match status" value="1"/>
</dbReference>
<organism evidence="13 14">
    <name type="scientific">Anaerobacillus alkalilacustris</name>
    <dbReference type="NCBI Taxonomy" id="393763"/>
    <lineage>
        <taxon>Bacteria</taxon>
        <taxon>Bacillati</taxon>
        <taxon>Bacillota</taxon>
        <taxon>Bacilli</taxon>
        <taxon>Bacillales</taxon>
        <taxon>Bacillaceae</taxon>
        <taxon>Anaerobacillus</taxon>
    </lineage>
</organism>
<dbReference type="InterPro" id="IPR036397">
    <property type="entry name" value="RNaseH_sf"/>
</dbReference>
<dbReference type="Gene3D" id="3.30.310.240">
    <property type="entry name" value="Bacterial toxin RNase RnlA/LsoA, N-terminal domain"/>
    <property type="match status" value="1"/>
</dbReference>
<reference evidence="13 14" key="1">
    <citation type="submission" date="2016-10" db="EMBL/GenBank/DDBJ databases">
        <title>Draft genome sequences of four alkaliphilic bacteria belonging to the Anaerobacillus genus.</title>
        <authorList>
            <person name="Bassil N.M."/>
            <person name="Lloyd J.R."/>
        </authorList>
    </citation>
    <scope>NUCLEOTIDE SEQUENCE [LARGE SCALE GENOMIC DNA]</scope>
    <source>
        <strain evidence="13 14">DSM 18345</strain>
    </source>
</reference>
<dbReference type="GO" id="GO:0043137">
    <property type="term" value="P:DNA replication, removal of RNA primer"/>
    <property type="evidence" value="ECO:0007669"/>
    <property type="project" value="TreeGrafter"/>
</dbReference>
<dbReference type="GO" id="GO:0046872">
    <property type="term" value="F:metal ion binding"/>
    <property type="evidence" value="ECO:0007669"/>
    <property type="project" value="UniProtKB-KW"/>
</dbReference>
<dbReference type="InterPro" id="IPR009027">
    <property type="entry name" value="Ribosomal_bL9/RNase_H1_N"/>
</dbReference>
<comment type="cofactor">
    <cofactor evidence="2">
        <name>Mg(2+)</name>
        <dbReference type="ChEBI" id="CHEBI:18420"/>
    </cofactor>
</comment>
<dbReference type="EC" id="3.1.26.4" evidence="5"/>
<dbReference type="InterPro" id="IPR037056">
    <property type="entry name" value="RNase_H1_N_sf"/>
</dbReference>
<keyword evidence="14" id="KW-1185">Reference proteome</keyword>
<evidence type="ECO:0000256" key="8">
    <source>
        <dbReference type="ARBA" id="ARBA00022723"/>
    </source>
</evidence>
<comment type="catalytic activity">
    <reaction evidence="1">
        <text>Endonucleolytic cleavage to 5'-phosphomonoester.</text>
        <dbReference type="EC" id="3.1.26.4"/>
    </reaction>
</comment>
<dbReference type="InterPro" id="IPR002156">
    <property type="entry name" value="RNaseH_domain"/>
</dbReference>
<evidence type="ECO:0000256" key="11">
    <source>
        <dbReference type="ARBA" id="ARBA00022842"/>
    </source>
</evidence>
<dbReference type="GO" id="GO:0003676">
    <property type="term" value="F:nucleic acid binding"/>
    <property type="evidence" value="ECO:0007669"/>
    <property type="project" value="InterPro"/>
</dbReference>
<dbReference type="OrthoDB" id="9811552at2"/>
<keyword evidence="7" id="KW-0540">Nuclease</keyword>
<dbReference type="Gene3D" id="3.40.970.10">
    <property type="entry name" value="Ribonuclease H1, N-terminal domain"/>
    <property type="match status" value="1"/>
</dbReference>
<keyword evidence="9" id="KW-0255">Endonuclease</keyword>
<dbReference type="SUPFAM" id="SSF55658">
    <property type="entry name" value="L9 N-domain-like"/>
    <property type="match status" value="1"/>
</dbReference>
<dbReference type="InterPro" id="IPR012337">
    <property type="entry name" value="RNaseH-like_sf"/>
</dbReference>